<feature type="non-terminal residue" evidence="7">
    <location>
        <position position="209"/>
    </location>
</feature>
<evidence type="ECO:0000256" key="3">
    <source>
        <dbReference type="ARBA" id="ARBA00022578"/>
    </source>
</evidence>
<organism evidence="7 8">
    <name type="scientific">Lactobacillus delbrueckii subsp. lactis</name>
    <dbReference type="NCBI Taxonomy" id="29397"/>
    <lineage>
        <taxon>Bacteria</taxon>
        <taxon>Bacillati</taxon>
        <taxon>Bacillota</taxon>
        <taxon>Bacilli</taxon>
        <taxon>Lactobacillales</taxon>
        <taxon>Lactobacillaceae</taxon>
        <taxon>Lactobacillus</taxon>
    </lineage>
</organism>
<name>A0ABD4SG11_LACDL</name>
<accession>A0ABD4SG11</accession>
<evidence type="ECO:0000313" key="7">
    <source>
        <dbReference type="EMBL" id="MCD5562764.1"/>
    </source>
</evidence>
<keyword evidence="3 6" id="KW-0815">Transposition</keyword>
<dbReference type="PANTHER" id="PTHR33217:SF8">
    <property type="entry name" value="MUTATOR FAMILY TRANSPOSASE"/>
    <property type="match status" value="1"/>
</dbReference>
<reference evidence="7 8" key="1">
    <citation type="submission" date="2021-12" db="EMBL/GenBank/DDBJ databases">
        <title>Antimicrobial susceptibility of Lactobacillus delbrueckii subsp. lactis obtained from milk products and other habitats.</title>
        <authorList>
            <person name="Shani N."/>
        </authorList>
    </citation>
    <scope>NUCLEOTIDE SEQUENCE [LARGE SCALE GENOMIC DNA]</scope>
    <source>
        <strain evidence="7 8">FAM 21755</strain>
    </source>
</reference>
<keyword evidence="6" id="KW-0814">Transposable element</keyword>
<sequence length="209" mass="24199">MTDFNKECLNALLNKEKFDEFMRTQLEEGLDQLLESELTAFLGYDPYAREGWNSGNSRNGSYFRKVKTQFGPIKVQVPRDRKGEFHQHTLPAYGQHTDTLESTVIQLYSHGVMTREISDLIEKMYGSYYSAGTVSNISKQVASQVESYHQRQLSDKFFCVYLDATYIPLRRDTYQREAVYVAVGIKPNGHKEIIDYRIAPVENIEIWGE</sequence>
<comment type="caution">
    <text evidence="7">The sequence shown here is derived from an EMBL/GenBank/DDBJ whole genome shotgun (WGS) entry which is preliminary data.</text>
</comment>
<evidence type="ECO:0000256" key="2">
    <source>
        <dbReference type="ARBA" id="ARBA00010961"/>
    </source>
</evidence>
<dbReference type="Proteomes" id="UP001200334">
    <property type="component" value="Unassembled WGS sequence"/>
</dbReference>
<evidence type="ECO:0000256" key="6">
    <source>
        <dbReference type="RuleBase" id="RU365089"/>
    </source>
</evidence>
<evidence type="ECO:0000256" key="1">
    <source>
        <dbReference type="ARBA" id="ARBA00002190"/>
    </source>
</evidence>
<comment type="similarity">
    <text evidence="2 6">Belongs to the transposase mutator family.</text>
</comment>
<evidence type="ECO:0000256" key="5">
    <source>
        <dbReference type="ARBA" id="ARBA00023172"/>
    </source>
</evidence>
<dbReference type="GO" id="GO:0004803">
    <property type="term" value="F:transposase activity"/>
    <property type="evidence" value="ECO:0007669"/>
    <property type="project" value="UniProtKB-UniRule"/>
</dbReference>
<dbReference type="GO" id="GO:0003677">
    <property type="term" value="F:DNA binding"/>
    <property type="evidence" value="ECO:0007669"/>
    <property type="project" value="UniProtKB-UniRule"/>
</dbReference>
<dbReference type="AlphaFoldDB" id="A0ABD4SG11"/>
<evidence type="ECO:0000256" key="4">
    <source>
        <dbReference type="ARBA" id="ARBA00023125"/>
    </source>
</evidence>
<dbReference type="PANTHER" id="PTHR33217">
    <property type="entry name" value="TRANSPOSASE FOR INSERTION SEQUENCE ELEMENT IS1081"/>
    <property type="match status" value="1"/>
</dbReference>
<dbReference type="InterPro" id="IPR001207">
    <property type="entry name" value="Transposase_mutator"/>
</dbReference>
<dbReference type="Pfam" id="PF00872">
    <property type="entry name" value="Transposase_mut"/>
    <property type="match status" value="1"/>
</dbReference>
<dbReference type="EMBL" id="JAJNUY010000003">
    <property type="protein sequence ID" value="MCD5562764.1"/>
    <property type="molecule type" value="Genomic_DNA"/>
</dbReference>
<comment type="function">
    <text evidence="1 6">Required for the transposition of the insertion element.</text>
</comment>
<dbReference type="GO" id="GO:0006313">
    <property type="term" value="P:DNA transposition"/>
    <property type="evidence" value="ECO:0007669"/>
    <property type="project" value="UniProtKB-UniRule"/>
</dbReference>
<protein>
    <recommendedName>
        <fullName evidence="6">Mutator family transposase</fullName>
    </recommendedName>
</protein>
<evidence type="ECO:0000313" key="8">
    <source>
        <dbReference type="Proteomes" id="UP001200334"/>
    </source>
</evidence>
<keyword evidence="5 6" id="KW-0233">DNA recombination</keyword>
<gene>
    <name evidence="7" type="ORF">LOB85_01060</name>
</gene>
<keyword evidence="4 6" id="KW-0238">DNA-binding</keyword>
<proteinExistence type="inferred from homology"/>